<feature type="transmembrane region" description="Helical" evidence="1">
    <location>
        <begin position="203"/>
        <end position="221"/>
    </location>
</feature>
<accession>B9M2N8</accession>
<dbReference type="HOGENOM" id="CLU_1052752_0_0_7"/>
<gene>
    <name evidence="2" type="ordered locus">Geob_1057</name>
</gene>
<keyword evidence="1" id="KW-0812">Transmembrane</keyword>
<keyword evidence="3" id="KW-1185">Reference proteome</keyword>
<dbReference type="Proteomes" id="UP000007721">
    <property type="component" value="Chromosome"/>
</dbReference>
<keyword evidence="1" id="KW-1133">Transmembrane helix</keyword>
<dbReference type="KEGG" id="geo:Geob_1057"/>
<dbReference type="RefSeq" id="WP_012646146.1">
    <property type="nucleotide sequence ID" value="NC_011979.1"/>
</dbReference>
<name>B9M2N8_GEODF</name>
<evidence type="ECO:0000313" key="2">
    <source>
        <dbReference type="EMBL" id="ACM19417.1"/>
    </source>
</evidence>
<feature type="transmembrane region" description="Helical" evidence="1">
    <location>
        <begin position="161"/>
        <end position="183"/>
    </location>
</feature>
<dbReference type="EMBL" id="CP001390">
    <property type="protein sequence ID" value="ACM19417.1"/>
    <property type="molecule type" value="Genomic_DNA"/>
</dbReference>
<feature type="transmembrane region" description="Helical" evidence="1">
    <location>
        <begin position="14"/>
        <end position="34"/>
    </location>
</feature>
<dbReference type="OrthoDB" id="4945139at2"/>
<protein>
    <submittedName>
        <fullName evidence="2">Uncharacterized protein</fullName>
    </submittedName>
</protein>
<dbReference type="AlphaFoldDB" id="B9M2N8"/>
<feature type="transmembrane region" description="Helical" evidence="1">
    <location>
        <begin position="54"/>
        <end position="73"/>
    </location>
</feature>
<reference evidence="2 3" key="1">
    <citation type="submission" date="2009-01" db="EMBL/GenBank/DDBJ databases">
        <title>Complete sequence of Geobacter sp. FRC-32.</title>
        <authorList>
            <consortium name="US DOE Joint Genome Institute"/>
            <person name="Lucas S."/>
            <person name="Copeland A."/>
            <person name="Lapidus A."/>
            <person name="Glavina del Rio T."/>
            <person name="Dalin E."/>
            <person name="Tice H."/>
            <person name="Bruce D."/>
            <person name="Goodwin L."/>
            <person name="Pitluck S."/>
            <person name="Saunders E."/>
            <person name="Brettin T."/>
            <person name="Detter J.C."/>
            <person name="Han C."/>
            <person name="Larimer F."/>
            <person name="Land M."/>
            <person name="Hauser L."/>
            <person name="Kyrpides N."/>
            <person name="Ovchinnikova G."/>
            <person name="Kostka J."/>
            <person name="Richardson P."/>
        </authorList>
    </citation>
    <scope>NUCLEOTIDE SEQUENCE [LARGE SCALE GENOMIC DNA]</scope>
    <source>
        <strain evidence="3">DSM 22248 / JCM 15807 / FRC-32</strain>
    </source>
</reference>
<keyword evidence="1" id="KW-0472">Membrane</keyword>
<sequence>MLQFRCTLQDARKLLFLLFTIEIILAVIFVADYVMGKPSYSIHVLFDLDGEACIPAWFSSMQLFLIGAVFLLAGRAPAASRPPPALFLMLIGAGFIFLSADEAGMIHERLRGLVKHAAAAMPQVNSHGAWISIYAVVGTVLLLSCYRHLLFMFKFFRREAAIIMSGFGIMCLGAVGLEIISYAFLRNGATPLLYALEVALEEFFEMAGASVILYGVTRFAINRLQVPTMDAIPPAATFSVPTSAVADCSSTAMGQAAHSVDATR</sequence>
<feature type="transmembrane region" description="Helical" evidence="1">
    <location>
        <begin position="85"/>
        <end position="107"/>
    </location>
</feature>
<feature type="transmembrane region" description="Helical" evidence="1">
    <location>
        <begin position="127"/>
        <end position="149"/>
    </location>
</feature>
<organism evidence="2 3">
    <name type="scientific">Geotalea daltonii (strain DSM 22248 / JCM 15807 / FRC-32)</name>
    <name type="common">Geobacter daltonii</name>
    <dbReference type="NCBI Taxonomy" id="316067"/>
    <lineage>
        <taxon>Bacteria</taxon>
        <taxon>Pseudomonadati</taxon>
        <taxon>Thermodesulfobacteriota</taxon>
        <taxon>Desulfuromonadia</taxon>
        <taxon>Geobacterales</taxon>
        <taxon>Geobacteraceae</taxon>
        <taxon>Geotalea</taxon>
    </lineage>
</organism>
<proteinExistence type="predicted"/>
<evidence type="ECO:0000256" key="1">
    <source>
        <dbReference type="SAM" id="Phobius"/>
    </source>
</evidence>
<evidence type="ECO:0000313" key="3">
    <source>
        <dbReference type="Proteomes" id="UP000007721"/>
    </source>
</evidence>